<reference evidence="1" key="1">
    <citation type="submission" date="2020-08" db="EMBL/GenBank/DDBJ databases">
        <title>Multicomponent nature underlies the extraordinary mechanical properties of spider dragline silk.</title>
        <authorList>
            <person name="Kono N."/>
            <person name="Nakamura H."/>
            <person name="Mori M."/>
            <person name="Yoshida Y."/>
            <person name="Ohtoshi R."/>
            <person name="Malay A.D."/>
            <person name="Moran D.A.P."/>
            <person name="Tomita M."/>
            <person name="Numata K."/>
            <person name="Arakawa K."/>
        </authorList>
    </citation>
    <scope>NUCLEOTIDE SEQUENCE</scope>
</reference>
<comment type="caution">
    <text evidence="1">The sequence shown here is derived from an EMBL/GenBank/DDBJ whole genome shotgun (WGS) entry which is preliminary data.</text>
</comment>
<dbReference type="Proteomes" id="UP000886998">
    <property type="component" value="Unassembled WGS sequence"/>
</dbReference>
<proteinExistence type="predicted"/>
<gene>
    <name evidence="1" type="ORF">TNIN_367831</name>
</gene>
<organism evidence="1 2">
    <name type="scientific">Trichonephila inaurata madagascariensis</name>
    <dbReference type="NCBI Taxonomy" id="2747483"/>
    <lineage>
        <taxon>Eukaryota</taxon>
        <taxon>Metazoa</taxon>
        <taxon>Ecdysozoa</taxon>
        <taxon>Arthropoda</taxon>
        <taxon>Chelicerata</taxon>
        <taxon>Arachnida</taxon>
        <taxon>Araneae</taxon>
        <taxon>Araneomorphae</taxon>
        <taxon>Entelegynae</taxon>
        <taxon>Araneoidea</taxon>
        <taxon>Nephilidae</taxon>
        <taxon>Trichonephila</taxon>
        <taxon>Trichonephila inaurata</taxon>
    </lineage>
</organism>
<protein>
    <submittedName>
        <fullName evidence="1">Uncharacterized protein</fullName>
    </submittedName>
</protein>
<evidence type="ECO:0000313" key="2">
    <source>
        <dbReference type="Proteomes" id="UP000886998"/>
    </source>
</evidence>
<dbReference type="AlphaFoldDB" id="A0A8X6X383"/>
<dbReference type="EMBL" id="BMAV01005213">
    <property type="protein sequence ID" value="GFY46133.1"/>
    <property type="molecule type" value="Genomic_DNA"/>
</dbReference>
<accession>A0A8X6X383</accession>
<name>A0A8X6X383_9ARAC</name>
<sequence length="111" mass="12403">MKSSALSLASKTKIIKLSGKTLSRIFSNSYGETNSDEEQIEEITHQRNAFLKEAMVKSTHKFLENSEEKLTNPKALKAEFSLLQATNKITINLELLFDVLKTIKPSSVASE</sequence>
<evidence type="ECO:0000313" key="1">
    <source>
        <dbReference type="EMBL" id="GFY46133.1"/>
    </source>
</evidence>
<keyword evidence="2" id="KW-1185">Reference proteome</keyword>
<dbReference type="OrthoDB" id="10588481at2759"/>